<evidence type="ECO:0000256" key="8">
    <source>
        <dbReference type="RuleBase" id="RU361215"/>
    </source>
</evidence>
<dbReference type="GeneID" id="19013137"/>
<keyword evidence="4 7" id="KW-0833">Ubl conjugation pathway</keyword>
<dbReference type="MEROPS" id="C12.A03"/>
<reference evidence="10 11" key="1">
    <citation type="submission" date="2011-10" db="EMBL/GenBank/DDBJ databases">
        <authorList>
            <person name="Genoscope - CEA"/>
        </authorList>
    </citation>
    <scope>NUCLEOTIDE SEQUENCE [LARGE SCALE GENOMIC DNA]</scope>
    <source>
        <strain evidence="10 11">RCC 1105</strain>
    </source>
</reference>
<dbReference type="GO" id="GO:0016579">
    <property type="term" value="P:protein deubiquitination"/>
    <property type="evidence" value="ECO:0007669"/>
    <property type="project" value="TreeGrafter"/>
</dbReference>
<dbReference type="EMBL" id="FO082269">
    <property type="protein sequence ID" value="CCO18030.1"/>
    <property type="molecule type" value="Genomic_DNA"/>
</dbReference>
<dbReference type="OrthoDB" id="427186at2759"/>
<evidence type="ECO:0000256" key="2">
    <source>
        <dbReference type="ARBA" id="ARBA00009326"/>
    </source>
</evidence>
<feature type="site" description="Transition state stabilizer" evidence="7">
    <location>
        <position position="94"/>
    </location>
</feature>
<evidence type="ECO:0000313" key="10">
    <source>
        <dbReference type="EMBL" id="CCO18030.1"/>
    </source>
</evidence>
<accession>K8EZU0</accession>
<dbReference type="Proteomes" id="UP000198341">
    <property type="component" value="Chromosome 10"/>
</dbReference>
<dbReference type="PANTHER" id="PTHR10589">
    <property type="entry name" value="UBIQUITIN CARBOXYL-TERMINAL HYDROLASE"/>
    <property type="match status" value="1"/>
</dbReference>
<dbReference type="eggNOG" id="KOG1415">
    <property type="taxonomic scope" value="Eukaryota"/>
</dbReference>
<dbReference type="KEGG" id="bpg:Bathy10g00600"/>
<feature type="active site" description="Proton donor" evidence="7">
    <location>
        <position position="182"/>
    </location>
</feature>
<evidence type="ECO:0000313" key="11">
    <source>
        <dbReference type="Proteomes" id="UP000198341"/>
    </source>
</evidence>
<dbReference type="InterPro" id="IPR001578">
    <property type="entry name" value="Peptidase_C12_UCH"/>
</dbReference>
<evidence type="ECO:0000256" key="1">
    <source>
        <dbReference type="ARBA" id="ARBA00000707"/>
    </source>
</evidence>
<dbReference type="EC" id="3.4.19.12" evidence="8"/>
<evidence type="ECO:0000256" key="3">
    <source>
        <dbReference type="ARBA" id="ARBA00022670"/>
    </source>
</evidence>
<sequence length="248" mass="28167">MSHKPPPKWLPLESNPSVLNDFSYALGLSTAYAWSDIFGFDDELLAMVPPNCRAVVLLFPITDKSERFQKEEREDIENGKRANEVSSNVYYMKQTVGNACGTIGVFHAIMNNREDVLTNQNEEDEEENKNYFRRFFEKTKDMTPDERAKFVETDTDLESYHATAVNAGDTEVPSLDAKIDLHFIALVERDGRLYELDGRKQSAIDHGEIERGDLLKQSVERVIKGFMERADGSIHFGACALAENSELF</sequence>
<dbReference type="RefSeq" id="XP_007510497.1">
    <property type="nucleotide sequence ID" value="XM_007510435.1"/>
</dbReference>
<comment type="catalytic activity">
    <reaction evidence="1 7 8">
        <text>Thiol-dependent hydrolysis of ester, thioester, amide, peptide and isopeptide bonds formed by the C-terminal Gly of ubiquitin (a 76-residue protein attached to proteins as an intracellular targeting signal).</text>
        <dbReference type="EC" id="3.4.19.12"/>
    </reaction>
</comment>
<dbReference type="GO" id="GO:0006511">
    <property type="term" value="P:ubiquitin-dependent protein catabolic process"/>
    <property type="evidence" value="ECO:0007669"/>
    <property type="project" value="UniProtKB-UniRule"/>
</dbReference>
<keyword evidence="11" id="KW-1185">Reference proteome</keyword>
<dbReference type="SUPFAM" id="SSF54001">
    <property type="entry name" value="Cysteine proteinases"/>
    <property type="match status" value="1"/>
</dbReference>
<dbReference type="PRINTS" id="PR00707">
    <property type="entry name" value="UBCTHYDRLASE"/>
</dbReference>
<dbReference type="STRING" id="41875.K8EZU0"/>
<keyword evidence="3 7" id="KW-0645">Protease</keyword>
<protein>
    <recommendedName>
        <fullName evidence="8">Ubiquitin carboxyl-terminal hydrolase</fullName>
        <ecNumber evidence="8">3.4.19.12</ecNumber>
    </recommendedName>
</protein>
<dbReference type="FunFam" id="3.40.532.10:FF:000006">
    <property type="entry name" value="Ubiquitin carboxyl-terminal hydrolase"/>
    <property type="match status" value="1"/>
</dbReference>
<dbReference type="PANTHER" id="PTHR10589:SF17">
    <property type="entry name" value="UBIQUITIN CARBOXYL-TERMINAL HYDROLASE"/>
    <property type="match status" value="1"/>
</dbReference>
<evidence type="ECO:0000256" key="5">
    <source>
        <dbReference type="ARBA" id="ARBA00022801"/>
    </source>
</evidence>
<proteinExistence type="inferred from homology"/>
<comment type="similarity">
    <text evidence="2 7 8">Belongs to the peptidase C12 family.</text>
</comment>
<dbReference type="GO" id="GO:0005737">
    <property type="term" value="C:cytoplasm"/>
    <property type="evidence" value="ECO:0007669"/>
    <property type="project" value="TreeGrafter"/>
</dbReference>
<name>K8EZU0_9CHLO</name>
<gene>
    <name evidence="10" type="ordered locus">Bathy10g00600</name>
</gene>
<dbReference type="Pfam" id="PF01088">
    <property type="entry name" value="Peptidase_C12"/>
    <property type="match status" value="1"/>
</dbReference>
<dbReference type="GO" id="GO:0004843">
    <property type="term" value="F:cysteine-type deubiquitinase activity"/>
    <property type="evidence" value="ECO:0007669"/>
    <property type="project" value="UniProtKB-UniRule"/>
</dbReference>
<keyword evidence="5 7" id="KW-0378">Hydrolase</keyword>
<evidence type="ECO:0000256" key="7">
    <source>
        <dbReference type="PROSITE-ProRule" id="PRU01393"/>
    </source>
</evidence>
<dbReference type="InterPro" id="IPR036959">
    <property type="entry name" value="Peptidase_C12_UCH_sf"/>
</dbReference>
<feature type="site" description="Important for enzyme activity" evidence="7">
    <location>
        <position position="197"/>
    </location>
</feature>
<feature type="active site" description="Nucleophile" evidence="7">
    <location>
        <position position="100"/>
    </location>
</feature>
<dbReference type="CDD" id="cd09616">
    <property type="entry name" value="Peptidase_C12_UCH_L1_L3"/>
    <property type="match status" value="1"/>
</dbReference>
<feature type="domain" description="UCH catalytic" evidence="9">
    <location>
        <begin position="8"/>
        <end position="243"/>
    </location>
</feature>
<evidence type="ECO:0000256" key="6">
    <source>
        <dbReference type="ARBA" id="ARBA00022807"/>
    </source>
</evidence>
<dbReference type="AlphaFoldDB" id="K8EZU0"/>
<organism evidence="10 11">
    <name type="scientific">Bathycoccus prasinos</name>
    <dbReference type="NCBI Taxonomy" id="41875"/>
    <lineage>
        <taxon>Eukaryota</taxon>
        <taxon>Viridiplantae</taxon>
        <taxon>Chlorophyta</taxon>
        <taxon>Mamiellophyceae</taxon>
        <taxon>Mamiellales</taxon>
        <taxon>Bathycoccaceae</taxon>
        <taxon>Bathycoccus</taxon>
    </lineage>
</organism>
<evidence type="ECO:0000259" key="9">
    <source>
        <dbReference type="PROSITE" id="PS52048"/>
    </source>
</evidence>
<evidence type="ECO:0000256" key="4">
    <source>
        <dbReference type="ARBA" id="ARBA00022786"/>
    </source>
</evidence>
<dbReference type="Gene3D" id="3.40.532.10">
    <property type="entry name" value="Peptidase C12, ubiquitin carboxyl-terminal hydrolase"/>
    <property type="match status" value="1"/>
</dbReference>
<dbReference type="InterPro" id="IPR038765">
    <property type="entry name" value="Papain-like_cys_pep_sf"/>
</dbReference>
<keyword evidence="6 7" id="KW-0788">Thiol protease</keyword>
<dbReference type="PROSITE" id="PS52048">
    <property type="entry name" value="UCH_DOMAIN"/>
    <property type="match status" value="1"/>
</dbReference>